<dbReference type="InterPro" id="IPR000873">
    <property type="entry name" value="AMP-dep_synth/lig_dom"/>
</dbReference>
<protein>
    <submittedName>
        <fullName evidence="2">Long-chain fatty acid--CoA ligase</fullName>
    </submittedName>
</protein>
<dbReference type="PANTHER" id="PTHR43767:SF1">
    <property type="entry name" value="NONRIBOSOMAL PEPTIDE SYNTHASE PES1 (EUROFUNG)-RELATED"/>
    <property type="match status" value="1"/>
</dbReference>
<accession>A0ABX5TYV9</accession>
<dbReference type="CDD" id="cd04433">
    <property type="entry name" value="AFD_class_I"/>
    <property type="match status" value="1"/>
</dbReference>
<dbReference type="InterPro" id="IPR020845">
    <property type="entry name" value="AMP-binding_CS"/>
</dbReference>
<keyword evidence="3" id="KW-1185">Reference proteome</keyword>
<dbReference type="Pfam" id="PF00501">
    <property type="entry name" value="AMP-binding"/>
    <property type="match status" value="1"/>
</dbReference>
<dbReference type="InterPro" id="IPR050237">
    <property type="entry name" value="ATP-dep_AMP-bd_enzyme"/>
</dbReference>
<proteinExistence type="predicted"/>
<dbReference type="PROSITE" id="PS00455">
    <property type="entry name" value="AMP_BINDING"/>
    <property type="match status" value="1"/>
</dbReference>
<dbReference type="Proteomes" id="UP000501753">
    <property type="component" value="Chromosome"/>
</dbReference>
<evidence type="ECO:0000313" key="3">
    <source>
        <dbReference type="Proteomes" id="UP000501753"/>
    </source>
</evidence>
<evidence type="ECO:0000259" key="1">
    <source>
        <dbReference type="Pfam" id="PF00501"/>
    </source>
</evidence>
<dbReference type="Gene3D" id="3.40.50.12780">
    <property type="entry name" value="N-terminal domain of ligase-like"/>
    <property type="match status" value="1"/>
</dbReference>
<gene>
    <name evidence="2" type="ORF">DDJ31_21690</name>
</gene>
<sequence>MGMLINTDGRRFSSAALDGAITAVVRELRRHGITQDDRVMLTGANTEKFVLVLFALMELGTSIALVDRRTPAAEQARLLIGADASRLVTDAPLPAGSTEIDQLSLEDLCATALARAAIADRAPDCGPASSFGRDRLARFSRWFAREDALIVWSSGSTGTPKGIVRSGASVRANTERTSARMAYRATDVLLPLLPFTHQYGLSMLLLWQDTGCALVLQTSSQRVDAALAAIRSHRVTVVDAVPATYHTLLNLLESGRGSEDWLSTVRMWCVGGEPLGSEPRQRFADRIGRPLLDGYGSSEAGNIALAVPPTPIGCGRPLQGIAVRVVDGAGMPVAPGTVGEIVVRTPDYMTGLLGPGGTVLAMEHAEYRTDDIGQIDVQGNLTVLGRRAAVHRLGHTLYPDGIADRASACGALVRVIPVVPEGSDSRAQLVFFVADRAERSAAHWRSAVAEHIAEHERPNRVVVVPEFPINRTGKVDRQSLQRLAESAVARDAKKGELQ</sequence>
<organism evidence="2 3">
    <name type="scientific">Streptomyces griseoviridis</name>
    <dbReference type="NCBI Taxonomy" id="45398"/>
    <lineage>
        <taxon>Bacteria</taxon>
        <taxon>Bacillati</taxon>
        <taxon>Actinomycetota</taxon>
        <taxon>Actinomycetes</taxon>
        <taxon>Kitasatosporales</taxon>
        <taxon>Streptomycetaceae</taxon>
        <taxon>Streptomyces</taxon>
    </lineage>
</organism>
<feature type="domain" description="AMP-dependent synthetase/ligase" evidence="1">
    <location>
        <begin position="7"/>
        <end position="352"/>
    </location>
</feature>
<dbReference type="InterPro" id="IPR042099">
    <property type="entry name" value="ANL_N_sf"/>
</dbReference>
<name>A0ABX5TYV9_STRGD</name>
<keyword evidence="2" id="KW-0436">Ligase</keyword>
<dbReference type="InterPro" id="IPR045851">
    <property type="entry name" value="AMP-bd_C_sf"/>
</dbReference>
<dbReference type="PANTHER" id="PTHR43767">
    <property type="entry name" value="LONG-CHAIN-FATTY-ACID--COA LIGASE"/>
    <property type="match status" value="1"/>
</dbReference>
<dbReference type="EMBL" id="CP029078">
    <property type="protein sequence ID" value="QCN87242.1"/>
    <property type="molecule type" value="Genomic_DNA"/>
</dbReference>
<dbReference type="Gene3D" id="3.30.300.30">
    <property type="match status" value="1"/>
</dbReference>
<dbReference type="SUPFAM" id="SSF56801">
    <property type="entry name" value="Acetyl-CoA synthetase-like"/>
    <property type="match status" value="1"/>
</dbReference>
<reference evidence="2 3" key="1">
    <citation type="submission" date="2018-04" db="EMBL/GenBank/DDBJ databases">
        <title>Complete genome sequences of Streptomyces griseoviridis K61 and characterization of antagonistic properties of biological control agents.</title>
        <authorList>
            <person name="Mariita R.M."/>
            <person name="Sello J.K."/>
        </authorList>
    </citation>
    <scope>NUCLEOTIDE SEQUENCE [LARGE SCALE GENOMIC DNA]</scope>
    <source>
        <strain evidence="2 3">K61</strain>
    </source>
</reference>
<dbReference type="GO" id="GO:0016874">
    <property type="term" value="F:ligase activity"/>
    <property type="evidence" value="ECO:0007669"/>
    <property type="project" value="UniProtKB-KW"/>
</dbReference>
<evidence type="ECO:0000313" key="2">
    <source>
        <dbReference type="EMBL" id="QCN87242.1"/>
    </source>
</evidence>